<accession>A0A9P7D6C4</accession>
<organism evidence="1 2">
    <name type="scientific">Suillus placidus</name>
    <dbReference type="NCBI Taxonomy" id="48579"/>
    <lineage>
        <taxon>Eukaryota</taxon>
        <taxon>Fungi</taxon>
        <taxon>Dikarya</taxon>
        <taxon>Basidiomycota</taxon>
        <taxon>Agaricomycotina</taxon>
        <taxon>Agaricomycetes</taxon>
        <taxon>Agaricomycetidae</taxon>
        <taxon>Boletales</taxon>
        <taxon>Suillineae</taxon>
        <taxon>Suillaceae</taxon>
        <taxon>Suillus</taxon>
    </lineage>
</organism>
<evidence type="ECO:0000313" key="1">
    <source>
        <dbReference type="EMBL" id="KAG1780617.1"/>
    </source>
</evidence>
<dbReference type="EMBL" id="JABBWD010000008">
    <property type="protein sequence ID" value="KAG1780617.1"/>
    <property type="molecule type" value="Genomic_DNA"/>
</dbReference>
<reference evidence="1" key="1">
    <citation type="journal article" date="2020" name="New Phytol.">
        <title>Comparative genomics reveals dynamic genome evolution in host specialist ectomycorrhizal fungi.</title>
        <authorList>
            <person name="Lofgren L.A."/>
            <person name="Nguyen N.H."/>
            <person name="Vilgalys R."/>
            <person name="Ruytinx J."/>
            <person name="Liao H.L."/>
            <person name="Branco S."/>
            <person name="Kuo A."/>
            <person name="LaButti K."/>
            <person name="Lipzen A."/>
            <person name="Andreopoulos W."/>
            <person name="Pangilinan J."/>
            <person name="Riley R."/>
            <person name="Hundley H."/>
            <person name="Na H."/>
            <person name="Barry K."/>
            <person name="Grigoriev I.V."/>
            <person name="Stajich J.E."/>
            <person name="Kennedy P.G."/>
        </authorList>
    </citation>
    <scope>NUCLEOTIDE SEQUENCE</scope>
    <source>
        <strain evidence="1">DOB743</strain>
    </source>
</reference>
<dbReference type="OrthoDB" id="10387194at2759"/>
<keyword evidence="2" id="KW-1185">Reference proteome</keyword>
<dbReference type="Proteomes" id="UP000714275">
    <property type="component" value="Unassembled WGS sequence"/>
</dbReference>
<name>A0A9P7D6C4_9AGAM</name>
<protein>
    <submittedName>
        <fullName evidence="1">Uncharacterized protein</fullName>
    </submittedName>
</protein>
<evidence type="ECO:0000313" key="2">
    <source>
        <dbReference type="Proteomes" id="UP000714275"/>
    </source>
</evidence>
<feature type="non-terminal residue" evidence="1">
    <location>
        <position position="72"/>
    </location>
</feature>
<proteinExistence type="predicted"/>
<comment type="caution">
    <text evidence="1">The sequence shown here is derived from an EMBL/GenBank/DDBJ whole genome shotgun (WGS) entry which is preliminary data.</text>
</comment>
<gene>
    <name evidence="1" type="ORF">EV702DRAFT_1079127</name>
</gene>
<dbReference type="AlphaFoldDB" id="A0A9P7D6C4"/>
<sequence>MVASRTLLFHTCLIDMRACRSLTTESCVRELAATDDSYAHRLVSGSRRAVQDIDEIALIVTALINWTCSEGT</sequence>